<proteinExistence type="inferred from homology"/>
<dbReference type="InterPro" id="IPR002669">
    <property type="entry name" value="UreD"/>
</dbReference>
<comment type="caution">
    <text evidence="4">The sequence shown here is derived from an EMBL/GenBank/DDBJ whole genome shotgun (WGS) entry which is preliminary data.</text>
</comment>
<accession>A0ABU6HHS6</accession>
<sequence length="239" mass="25342">MSGSLKLLFPRTSGGALQAVLLNTAGGITGGDRFEIAAEAEAGAHLTVTTQAAERIYRAQPGAPGHVRSTLRVASRAQLHWLPQETILFDGAALDRSLRIEAAGDARVLACETLAFGRLAMGERVNKVFLRDRLDLVVDGQLAFADRLRLDGDADGQLQRLAVAQGAMAMASVLLSAPDAARHVPAIRDMLPETGGASAITNDLVFVRLLAHDTLSLRGVLVPLLVALSATDLPRPWMI</sequence>
<keyword evidence="3" id="KW-0996">Nickel insertion</keyword>
<keyword evidence="3" id="KW-0963">Cytoplasm</keyword>
<dbReference type="Proteomes" id="UP001348149">
    <property type="component" value="Unassembled WGS sequence"/>
</dbReference>
<reference evidence="4 5" key="1">
    <citation type="submission" date="2024-01" db="EMBL/GenBank/DDBJ databases">
        <title>Mesobacterium rodlantinim sp. nov., isolated from shallow sea hydrothermal systems off Kueishantao Island.</title>
        <authorList>
            <person name="Su Z."/>
            <person name="Tang K."/>
        </authorList>
    </citation>
    <scope>NUCLEOTIDE SEQUENCE [LARGE SCALE GENOMIC DNA]</scope>
    <source>
        <strain evidence="4 5">TK19101</strain>
    </source>
</reference>
<dbReference type="PANTHER" id="PTHR33643:SF1">
    <property type="entry name" value="UREASE ACCESSORY PROTEIN D"/>
    <property type="match status" value="1"/>
</dbReference>
<evidence type="ECO:0000256" key="3">
    <source>
        <dbReference type="HAMAP-Rule" id="MF_01384"/>
    </source>
</evidence>
<dbReference type="HAMAP" id="MF_01384">
    <property type="entry name" value="UreD"/>
    <property type="match status" value="1"/>
</dbReference>
<keyword evidence="5" id="KW-1185">Reference proteome</keyword>
<dbReference type="EMBL" id="JAYLLH010000007">
    <property type="protein sequence ID" value="MEC3861008.1"/>
    <property type="molecule type" value="Genomic_DNA"/>
</dbReference>
<protein>
    <recommendedName>
        <fullName evidence="3">Urease accessory protein UreD</fullName>
    </recommendedName>
</protein>
<comment type="subunit">
    <text evidence="3">UreD, UreF and UreG form a complex that acts as a GTP-hydrolysis-dependent molecular chaperone, activating the urease apoprotein by helping to assemble the nickel containing metallocenter of UreC. The UreE protein probably delivers the nickel.</text>
</comment>
<name>A0ABU6HHS6_9RHOB</name>
<dbReference type="PANTHER" id="PTHR33643">
    <property type="entry name" value="UREASE ACCESSORY PROTEIN D"/>
    <property type="match status" value="1"/>
</dbReference>
<evidence type="ECO:0000313" key="4">
    <source>
        <dbReference type="EMBL" id="MEC3861008.1"/>
    </source>
</evidence>
<dbReference type="Pfam" id="PF01774">
    <property type="entry name" value="UreD"/>
    <property type="match status" value="1"/>
</dbReference>
<gene>
    <name evidence="3" type="primary">ureD</name>
    <name evidence="4" type="ORF">VK792_06900</name>
</gene>
<comment type="subcellular location">
    <subcellularLocation>
        <location evidence="3">Cytoplasm</location>
    </subcellularLocation>
</comment>
<comment type="function">
    <text evidence="3">Required for maturation of urease via the functional incorporation of the urease nickel metallocenter.</text>
</comment>
<evidence type="ECO:0000256" key="2">
    <source>
        <dbReference type="ARBA" id="ARBA00023186"/>
    </source>
</evidence>
<organism evidence="4 5">
    <name type="scientific">Mesobacterium hydrothermale</name>
    <dbReference type="NCBI Taxonomy" id="3111907"/>
    <lineage>
        <taxon>Bacteria</taxon>
        <taxon>Pseudomonadati</taxon>
        <taxon>Pseudomonadota</taxon>
        <taxon>Alphaproteobacteria</taxon>
        <taxon>Rhodobacterales</taxon>
        <taxon>Roseobacteraceae</taxon>
        <taxon>Mesobacterium</taxon>
    </lineage>
</organism>
<evidence type="ECO:0000256" key="1">
    <source>
        <dbReference type="ARBA" id="ARBA00007177"/>
    </source>
</evidence>
<comment type="similarity">
    <text evidence="1 3">Belongs to the UreD family.</text>
</comment>
<keyword evidence="2 3" id="KW-0143">Chaperone</keyword>
<dbReference type="RefSeq" id="WP_326296665.1">
    <property type="nucleotide sequence ID" value="NZ_JAYLLH010000007.1"/>
</dbReference>
<evidence type="ECO:0000313" key="5">
    <source>
        <dbReference type="Proteomes" id="UP001348149"/>
    </source>
</evidence>